<dbReference type="Gene3D" id="3.40.1810.10">
    <property type="entry name" value="Transcription factor, MADS-box"/>
    <property type="match status" value="1"/>
</dbReference>
<dbReference type="EMBL" id="DQ189210">
    <property type="protein sequence ID" value="ABC55428.1"/>
    <property type="molecule type" value="mRNA"/>
</dbReference>
<dbReference type="PROSITE" id="PS00350">
    <property type="entry name" value="MADS_BOX_1"/>
    <property type="match status" value="1"/>
</dbReference>
<evidence type="ECO:0000256" key="4">
    <source>
        <dbReference type="ARBA" id="ARBA00023163"/>
    </source>
</evidence>
<dbReference type="CDD" id="cd00265">
    <property type="entry name" value="MADS_MEF2_like"/>
    <property type="match status" value="1"/>
</dbReference>
<dbReference type="InterPro" id="IPR050142">
    <property type="entry name" value="MADS-box/MEF2_TF"/>
</dbReference>
<dbReference type="SMR" id="A2CHJ4"/>
<dbReference type="InterPro" id="IPR002487">
    <property type="entry name" value="TF_Kbox"/>
</dbReference>
<dbReference type="SUPFAM" id="SSF55455">
    <property type="entry name" value="SRF-like"/>
    <property type="match status" value="1"/>
</dbReference>
<dbReference type="PROSITE" id="PS50066">
    <property type="entry name" value="MADS_BOX_2"/>
    <property type="match status" value="1"/>
</dbReference>
<keyword evidence="5" id="KW-0539">Nucleus</keyword>
<dbReference type="OMA" id="RIEDKRC"/>
<gene>
    <name evidence="9" type="primary">FL1</name>
</gene>
<proteinExistence type="evidence at transcript level"/>
<comment type="subcellular location">
    <subcellularLocation>
        <location evidence="1">Nucleus</location>
    </subcellularLocation>
</comment>
<dbReference type="InterPro" id="IPR002100">
    <property type="entry name" value="TF_MADSbox"/>
</dbReference>
<evidence type="ECO:0000256" key="1">
    <source>
        <dbReference type="ARBA" id="ARBA00004123"/>
    </source>
</evidence>
<evidence type="ECO:0000256" key="3">
    <source>
        <dbReference type="ARBA" id="ARBA00023125"/>
    </source>
</evidence>
<evidence type="ECO:0000259" key="8">
    <source>
        <dbReference type="PROSITE" id="PS51297"/>
    </source>
</evidence>
<dbReference type="PROSITE" id="PS51297">
    <property type="entry name" value="K_BOX"/>
    <property type="match status" value="1"/>
</dbReference>
<protein>
    <submittedName>
        <fullName evidence="9">FLC-like 1 splice variant 1</fullName>
    </submittedName>
</protein>
<evidence type="ECO:0000313" key="9">
    <source>
        <dbReference type="EMBL" id="ABC55428.1"/>
    </source>
</evidence>
<reference evidence="9" key="1">
    <citation type="journal article" date="2007" name="Genetics">
        <title>Evolutionary conservation of the FLOWERING LOCUS C-mediated vernalization response: evidence from the sugar beet (Beta vulgaris).</title>
        <authorList>
            <person name="Reeves P.A."/>
            <person name="He Y."/>
            <person name="Schmitz R.J."/>
            <person name="Amasino R.M."/>
            <person name="Panella L.W."/>
            <person name="Richards C.M."/>
        </authorList>
    </citation>
    <scope>NUCLEOTIDE SEQUENCE</scope>
</reference>
<feature type="domain" description="MADS-box" evidence="7">
    <location>
        <begin position="1"/>
        <end position="61"/>
    </location>
</feature>
<dbReference type="GO" id="GO:0005634">
    <property type="term" value="C:nucleus"/>
    <property type="evidence" value="ECO:0007669"/>
    <property type="project" value="UniProtKB-SubCell"/>
</dbReference>
<evidence type="ECO:0000259" key="7">
    <source>
        <dbReference type="PROSITE" id="PS50066"/>
    </source>
</evidence>
<evidence type="ECO:0000256" key="5">
    <source>
        <dbReference type="ARBA" id="ARBA00023242"/>
    </source>
</evidence>
<dbReference type="PRINTS" id="PR00404">
    <property type="entry name" value="MADSDOMAIN"/>
</dbReference>
<dbReference type="GO" id="GO:0045944">
    <property type="term" value="P:positive regulation of transcription by RNA polymerase II"/>
    <property type="evidence" value="ECO:0007669"/>
    <property type="project" value="InterPro"/>
</dbReference>
<dbReference type="InterPro" id="IPR036879">
    <property type="entry name" value="TF_MADSbox_sf"/>
</dbReference>
<keyword evidence="2" id="KW-0805">Transcription regulation</keyword>
<dbReference type="ExpressionAtlas" id="A2CHJ4">
    <property type="expression patterns" value="baseline and differential"/>
</dbReference>
<keyword evidence="6" id="KW-0175">Coiled coil</keyword>
<feature type="coiled-coil region" evidence="6">
    <location>
        <begin position="154"/>
        <end position="181"/>
    </location>
</feature>
<dbReference type="GO" id="GO:0046983">
    <property type="term" value="F:protein dimerization activity"/>
    <property type="evidence" value="ECO:0007669"/>
    <property type="project" value="InterPro"/>
</dbReference>
<organism evidence="9">
    <name type="scientific">Beta vulgaris</name>
    <name type="common">Sugar beet</name>
    <dbReference type="NCBI Taxonomy" id="161934"/>
    <lineage>
        <taxon>Eukaryota</taxon>
        <taxon>Viridiplantae</taxon>
        <taxon>Streptophyta</taxon>
        <taxon>Embryophyta</taxon>
        <taxon>Tracheophyta</taxon>
        <taxon>Spermatophyta</taxon>
        <taxon>Magnoliopsida</taxon>
        <taxon>eudicotyledons</taxon>
        <taxon>Gunneridae</taxon>
        <taxon>Pentapetalae</taxon>
        <taxon>Caryophyllales</taxon>
        <taxon>Chenopodiaceae</taxon>
        <taxon>Betoideae</taxon>
        <taxon>Beta</taxon>
    </lineage>
</organism>
<dbReference type="SMART" id="SM00432">
    <property type="entry name" value="MADS"/>
    <property type="match status" value="1"/>
</dbReference>
<sequence>MGRRKIEMKRIEDKSSRQVTFSKRRSGLIKKARELSILCDVDVAVLVFSNRGRLYEFVNSSSSSSLSQILKRYQDSTAADGKASIAAVETEQSSPSSCAEVQTCGELVKSVERYLEGPELENLRLEDFMRLERQLADALVQTRTRKTQLMLESIGTLSEQEKLLKQENEQLKDEVANLIGIPKSRNHKDLGVNNLMEVDADRQYSQPLRTLPLLR</sequence>
<evidence type="ECO:0000256" key="2">
    <source>
        <dbReference type="ARBA" id="ARBA00023015"/>
    </source>
</evidence>
<evidence type="ECO:0000256" key="6">
    <source>
        <dbReference type="SAM" id="Coils"/>
    </source>
</evidence>
<dbReference type="InterPro" id="IPR033896">
    <property type="entry name" value="MEF2-like_N"/>
</dbReference>
<name>A2CHJ4_BETVU</name>
<dbReference type="Pfam" id="PF01486">
    <property type="entry name" value="K-box"/>
    <property type="match status" value="1"/>
</dbReference>
<feature type="domain" description="K-box" evidence="8">
    <location>
        <begin position="91"/>
        <end position="184"/>
    </location>
</feature>
<dbReference type="GO" id="GO:0003700">
    <property type="term" value="F:DNA-binding transcription factor activity"/>
    <property type="evidence" value="ECO:0007669"/>
    <property type="project" value="InterPro"/>
</dbReference>
<keyword evidence="4" id="KW-0804">Transcription</keyword>
<dbReference type="Pfam" id="PF00319">
    <property type="entry name" value="SRF-TF"/>
    <property type="match status" value="1"/>
</dbReference>
<dbReference type="GO" id="GO:0000977">
    <property type="term" value="F:RNA polymerase II transcription regulatory region sequence-specific DNA binding"/>
    <property type="evidence" value="ECO:0007669"/>
    <property type="project" value="InterPro"/>
</dbReference>
<accession>A2CHJ4</accession>
<keyword evidence="3" id="KW-0238">DNA-binding</keyword>
<dbReference type="AlphaFoldDB" id="A2CHJ4"/>
<dbReference type="PANTHER" id="PTHR48019">
    <property type="entry name" value="SERUM RESPONSE FACTOR HOMOLOG"/>
    <property type="match status" value="1"/>
</dbReference>